<feature type="transmembrane region" description="Helical" evidence="6">
    <location>
        <begin position="309"/>
        <end position="327"/>
    </location>
</feature>
<feature type="transmembrane region" description="Helical" evidence="6">
    <location>
        <begin position="139"/>
        <end position="158"/>
    </location>
</feature>
<evidence type="ECO:0000256" key="5">
    <source>
        <dbReference type="ARBA" id="ARBA00023136"/>
    </source>
</evidence>
<evidence type="ECO:0000256" key="4">
    <source>
        <dbReference type="ARBA" id="ARBA00022989"/>
    </source>
</evidence>
<evidence type="ECO:0000256" key="6">
    <source>
        <dbReference type="SAM" id="Phobius"/>
    </source>
</evidence>
<feature type="transmembrane region" description="Helical" evidence="6">
    <location>
        <begin position="61"/>
        <end position="79"/>
    </location>
</feature>
<feature type="transmembrane region" description="Helical" evidence="6">
    <location>
        <begin position="178"/>
        <end position="199"/>
    </location>
</feature>
<dbReference type="PANTHER" id="PTHR32196:SF72">
    <property type="entry name" value="RIBOSE IMPORT PERMEASE PROTEIN RBSC"/>
    <property type="match status" value="1"/>
</dbReference>
<keyword evidence="4 6" id="KW-1133">Transmembrane helix</keyword>
<keyword evidence="5 6" id="KW-0472">Membrane</keyword>
<protein>
    <submittedName>
        <fullName evidence="7">ABC transporter permease</fullName>
    </submittedName>
</protein>
<reference evidence="8" key="1">
    <citation type="journal article" date="2019" name="Int. J. Syst. Evol. Microbiol.">
        <title>The Global Catalogue of Microorganisms (GCM) 10K type strain sequencing project: providing services to taxonomists for standard genome sequencing and annotation.</title>
        <authorList>
            <consortium name="The Broad Institute Genomics Platform"/>
            <consortium name="The Broad Institute Genome Sequencing Center for Infectious Disease"/>
            <person name="Wu L."/>
            <person name="Ma J."/>
        </authorList>
    </citation>
    <scope>NUCLEOTIDE SEQUENCE [LARGE SCALE GENOMIC DNA]</scope>
    <source>
        <strain evidence="8">JCM 16702</strain>
    </source>
</reference>
<keyword evidence="8" id="KW-1185">Reference proteome</keyword>
<keyword evidence="3 6" id="KW-0812">Transmembrane</keyword>
<dbReference type="Pfam" id="PF02653">
    <property type="entry name" value="BPD_transp_2"/>
    <property type="match status" value="1"/>
</dbReference>
<evidence type="ECO:0000256" key="1">
    <source>
        <dbReference type="ARBA" id="ARBA00004651"/>
    </source>
</evidence>
<evidence type="ECO:0000313" key="7">
    <source>
        <dbReference type="EMBL" id="GAA4104271.1"/>
    </source>
</evidence>
<dbReference type="Proteomes" id="UP001500683">
    <property type="component" value="Unassembled WGS sequence"/>
</dbReference>
<feature type="transmembrane region" description="Helical" evidence="6">
    <location>
        <begin position="261"/>
        <end position="278"/>
    </location>
</feature>
<proteinExistence type="predicted"/>
<dbReference type="EMBL" id="BAAAZG010000080">
    <property type="protein sequence ID" value="GAA4104271.1"/>
    <property type="molecule type" value="Genomic_DNA"/>
</dbReference>
<comment type="subcellular location">
    <subcellularLocation>
        <location evidence="1">Cell membrane</location>
        <topology evidence="1">Multi-pass membrane protein</topology>
    </subcellularLocation>
</comment>
<dbReference type="PANTHER" id="PTHR32196">
    <property type="entry name" value="ABC TRANSPORTER PERMEASE PROTEIN YPHD-RELATED-RELATED"/>
    <property type="match status" value="1"/>
</dbReference>
<gene>
    <name evidence="7" type="ORF">GCM10022214_83210</name>
</gene>
<feature type="transmembrane region" description="Helical" evidence="6">
    <location>
        <begin position="230"/>
        <end position="249"/>
    </location>
</feature>
<dbReference type="InterPro" id="IPR001851">
    <property type="entry name" value="ABC_transp_permease"/>
</dbReference>
<dbReference type="CDD" id="cd06579">
    <property type="entry name" value="TM_PBP1_transp_AraH_like"/>
    <property type="match status" value="1"/>
</dbReference>
<comment type="caution">
    <text evidence="7">The sequence shown here is derived from an EMBL/GenBank/DDBJ whole genome shotgun (WGS) entry which is preliminary data.</text>
</comment>
<accession>A0ABP7X4T6</accession>
<feature type="transmembrane region" description="Helical" evidence="6">
    <location>
        <begin position="30"/>
        <end position="49"/>
    </location>
</feature>
<evidence type="ECO:0000256" key="2">
    <source>
        <dbReference type="ARBA" id="ARBA00022475"/>
    </source>
</evidence>
<keyword evidence="2" id="KW-1003">Cell membrane</keyword>
<feature type="transmembrane region" description="Helical" evidence="6">
    <location>
        <begin position="111"/>
        <end position="132"/>
    </location>
</feature>
<dbReference type="RefSeq" id="WP_344958696.1">
    <property type="nucleotide sequence ID" value="NZ_BAAAZG010000080.1"/>
</dbReference>
<evidence type="ECO:0000256" key="3">
    <source>
        <dbReference type="ARBA" id="ARBA00022692"/>
    </source>
</evidence>
<feature type="transmembrane region" description="Helical" evidence="6">
    <location>
        <begin position="285"/>
        <end position="303"/>
    </location>
</feature>
<sequence>MSVGTAAPGRRAGGTVTASNPSFWERANKATLAMACVTVAVFVGFGVASDNFLTFTNLSNLATQVAITLIVAVAMTFVITTGQIDLSVGSTVAFVAVATAELLQAGWDSSLVIVAGLLAGLFWGAVNGWLSAYQKIPPFIVTLATMSVIRGLAQLWTQGFSVPIDRRLLVARIGETEFLGFSVLAWIALAVVVVGAVVLSRMRFGAYVNGIGSQEESVRRAGVNTDRIKMITLMLTGLAAGAAGILTAARLGSGSANSGEGFELTVIAAVVLGGTNLFGGRGTVVGTIIGALLTGVIANGLTLLGVSPFLTPIITGLVLLIAIWINLRGRSISDLFAHLTGKR</sequence>
<name>A0ABP7X4T6_9ACTN</name>
<organism evidence="7 8">
    <name type="scientific">Actinomadura miaoliensis</name>
    <dbReference type="NCBI Taxonomy" id="430685"/>
    <lineage>
        <taxon>Bacteria</taxon>
        <taxon>Bacillati</taxon>
        <taxon>Actinomycetota</taxon>
        <taxon>Actinomycetes</taxon>
        <taxon>Streptosporangiales</taxon>
        <taxon>Thermomonosporaceae</taxon>
        <taxon>Actinomadura</taxon>
    </lineage>
</organism>
<evidence type="ECO:0000313" key="8">
    <source>
        <dbReference type="Proteomes" id="UP001500683"/>
    </source>
</evidence>